<name>A0AAJ0GI29_9PEZI</name>
<reference evidence="2" key="1">
    <citation type="submission" date="2023-04" db="EMBL/GenBank/DDBJ databases">
        <title>Black Yeasts Isolated from many extreme environments.</title>
        <authorList>
            <person name="Coleine C."/>
            <person name="Stajich J.E."/>
            <person name="Selbmann L."/>
        </authorList>
    </citation>
    <scope>NUCLEOTIDE SEQUENCE</scope>
    <source>
        <strain evidence="2">CCFEE 5312</strain>
    </source>
</reference>
<accession>A0AAJ0GI29</accession>
<gene>
    <name evidence="2" type="ORF">LTR09_001079</name>
</gene>
<keyword evidence="3" id="KW-1185">Reference proteome</keyword>
<dbReference type="AlphaFoldDB" id="A0AAJ0GI29"/>
<organism evidence="2 3">
    <name type="scientific">Extremus antarcticus</name>
    <dbReference type="NCBI Taxonomy" id="702011"/>
    <lineage>
        <taxon>Eukaryota</taxon>
        <taxon>Fungi</taxon>
        <taxon>Dikarya</taxon>
        <taxon>Ascomycota</taxon>
        <taxon>Pezizomycotina</taxon>
        <taxon>Dothideomycetes</taxon>
        <taxon>Dothideomycetidae</taxon>
        <taxon>Mycosphaerellales</taxon>
        <taxon>Extremaceae</taxon>
        <taxon>Extremus</taxon>
    </lineage>
</organism>
<keyword evidence="1" id="KW-0812">Transmembrane</keyword>
<keyword evidence="1" id="KW-0472">Membrane</keyword>
<feature type="transmembrane region" description="Helical" evidence="1">
    <location>
        <begin position="80"/>
        <end position="100"/>
    </location>
</feature>
<evidence type="ECO:0000313" key="2">
    <source>
        <dbReference type="EMBL" id="KAK3058002.1"/>
    </source>
</evidence>
<feature type="transmembrane region" description="Helical" evidence="1">
    <location>
        <begin position="107"/>
        <end position="130"/>
    </location>
</feature>
<dbReference type="Proteomes" id="UP001271007">
    <property type="component" value="Unassembled WGS sequence"/>
</dbReference>
<comment type="caution">
    <text evidence="2">The sequence shown here is derived from an EMBL/GenBank/DDBJ whole genome shotgun (WGS) entry which is preliminary data.</text>
</comment>
<sequence>MARRWCIYIAHRWRLRKTILGLMAFETAVTVACLALFGIADPNTYRTKLWQNGADQGFNSDPNSILYDYANYRPVHVPLVWSQFMTQFNVIISVLSLFILLVKSMMFVLGTFIPLLSVLIHTVLIALYAVSIRNQATPDLSELNVPHLSRNLPWYLSKGCSYATRKNHGYCMQARASFAVTVVMLALFVVYLALSIHSSIPTPSEKSARTADYDEEIELKNARYTLDPDAGLSKEEKWERNRQIFLNLPKTPGTPAAGFGGYPAMTPRTTAFTQLNGGVPRTPGYGPTGGYAAPGTPGYGPGSAVGAGPASRLPFREQFEALTYGEVRVPDPI</sequence>
<feature type="transmembrane region" description="Helical" evidence="1">
    <location>
        <begin position="176"/>
        <end position="194"/>
    </location>
</feature>
<evidence type="ECO:0000256" key="1">
    <source>
        <dbReference type="SAM" id="Phobius"/>
    </source>
</evidence>
<proteinExistence type="predicted"/>
<evidence type="ECO:0000313" key="3">
    <source>
        <dbReference type="Proteomes" id="UP001271007"/>
    </source>
</evidence>
<protein>
    <submittedName>
        <fullName evidence="2">Uncharacterized protein</fullName>
    </submittedName>
</protein>
<feature type="transmembrane region" description="Helical" evidence="1">
    <location>
        <begin position="20"/>
        <end position="40"/>
    </location>
</feature>
<dbReference type="EMBL" id="JAWDJX010000002">
    <property type="protein sequence ID" value="KAK3058002.1"/>
    <property type="molecule type" value="Genomic_DNA"/>
</dbReference>
<keyword evidence="1" id="KW-1133">Transmembrane helix</keyword>